<keyword evidence="2" id="KW-1185">Reference proteome</keyword>
<dbReference type="Proteomes" id="UP000740926">
    <property type="component" value="Unassembled WGS sequence"/>
</dbReference>
<reference evidence="1 2" key="1">
    <citation type="journal article" date="2020" name="Microb. Genom.">
        <title>Genetic diversity of clinical and environmental Mucorales isolates obtained from an investigation of mucormycosis cases among solid organ transplant recipients.</title>
        <authorList>
            <person name="Nguyen M.H."/>
            <person name="Kaul D."/>
            <person name="Muto C."/>
            <person name="Cheng S.J."/>
            <person name="Richter R.A."/>
            <person name="Bruno V.M."/>
            <person name="Liu G."/>
            <person name="Beyhan S."/>
            <person name="Sundermann A.J."/>
            <person name="Mounaud S."/>
            <person name="Pasculle A.W."/>
            <person name="Nierman W.C."/>
            <person name="Driscoll E."/>
            <person name="Cumbie R."/>
            <person name="Clancy C.J."/>
            <person name="Dupont C.L."/>
        </authorList>
    </citation>
    <scope>NUCLEOTIDE SEQUENCE [LARGE SCALE GENOMIC DNA]</scope>
    <source>
        <strain evidence="1 2">GL24</strain>
    </source>
</reference>
<sequence length="341" mass="37439">MGFSPQRTEPATGRIKAVHRHRFIDHAHRCACDQFRIAIEVDVLQTPPRVAVRIRRAGQRLALARRRKLNRDVAVLLRIGVRLHVSGHLEPQGFAAVPARLRRRCQHASQHHAQHPLPVIHHRSLRHRGGTFNSERYLDRLPRPQHRLMPGLLLPRQADRLDVGPALRGVLVQHHQHLGAQAVGRSIAAEQPLAVGIEHGQAIREARGHFLVQERAPLRLADGVGLRTAACALLFAHAEIQLAAHPAVAVGRACRIALQFGGGGRGIRTGRLRREAGAAAGSQQHGKDEAKVFHRYSSGQMGGTGRAGSVQRHRPGVLMPAGHQLMPDRQGLASAAVITRR</sequence>
<dbReference type="AlphaFoldDB" id="A0A9P7CI92"/>
<gene>
    <name evidence="1" type="ORF">G6F50_012955</name>
</gene>
<accession>A0A9P7CI92</accession>
<proteinExistence type="predicted"/>
<evidence type="ECO:0000313" key="2">
    <source>
        <dbReference type="Proteomes" id="UP000740926"/>
    </source>
</evidence>
<comment type="caution">
    <text evidence="1">The sequence shown here is derived from an EMBL/GenBank/DDBJ whole genome shotgun (WGS) entry which is preliminary data.</text>
</comment>
<name>A0A9P7CI92_9FUNG</name>
<protein>
    <submittedName>
        <fullName evidence="1">Uncharacterized protein</fullName>
    </submittedName>
</protein>
<evidence type="ECO:0000313" key="1">
    <source>
        <dbReference type="EMBL" id="KAG1554708.1"/>
    </source>
</evidence>
<organism evidence="1 2">
    <name type="scientific">Rhizopus delemar</name>
    <dbReference type="NCBI Taxonomy" id="936053"/>
    <lineage>
        <taxon>Eukaryota</taxon>
        <taxon>Fungi</taxon>
        <taxon>Fungi incertae sedis</taxon>
        <taxon>Mucoromycota</taxon>
        <taxon>Mucoromycotina</taxon>
        <taxon>Mucoromycetes</taxon>
        <taxon>Mucorales</taxon>
        <taxon>Mucorineae</taxon>
        <taxon>Rhizopodaceae</taxon>
        <taxon>Rhizopus</taxon>
    </lineage>
</organism>
<dbReference type="EMBL" id="JAANIU010004578">
    <property type="protein sequence ID" value="KAG1554708.1"/>
    <property type="molecule type" value="Genomic_DNA"/>
</dbReference>